<dbReference type="PANTHER" id="PTHR10380">
    <property type="entry name" value="CUTICLE PROTEIN"/>
    <property type="match status" value="1"/>
</dbReference>
<reference evidence="5" key="1">
    <citation type="submission" date="2020-11" db="EMBL/GenBank/DDBJ databases">
        <authorList>
            <person name="Tran Van P."/>
        </authorList>
    </citation>
    <scope>NUCLEOTIDE SEQUENCE</scope>
</reference>
<evidence type="ECO:0000256" key="4">
    <source>
        <dbReference type="SAM" id="Phobius"/>
    </source>
</evidence>
<dbReference type="AlphaFoldDB" id="A0A7R9E066"/>
<dbReference type="PROSITE" id="PS51155">
    <property type="entry name" value="CHIT_BIND_RR_2"/>
    <property type="match status" value="1"/>
</dbReference>
<gene>
    <name evidence="5" type="ORF">TMSB3V08_LOCUS1866</name>
</gene>
<sequence>MEISNTQLPLPSSILHIEISIPNFPFLQPSSIWRSQTPNIPSFQPSSILRSQSPTSPSFNHPPYGDLNHPNSPSFNHPPYGDLIQPTSPFYNHPPYGDLKHPTSPLFNHPPYEDLNHPTFPSFNHPPYGYFTQPTQAPLNHHVYANQSKSMPSDQPQSLLHQSSNRPVSRTVQHQQNQEKLPTSEHEANSSGPFSREETGYKRFVLTLVKLLCVLVEYGSLLFVTDCSSLIFTIFAMRSAIVILALLIAVGAVPLPQEPLQAGVIPVLQRTEVRDEAGQFSLSYLSGDGTTLNEQGALKPTADGTDNVLVKQGSFSYTSPEGIPISLSYVADELGFRPEGAHLPVAPAVPPINF</sequence>
<dbReference type="InterPro" id="IPR000618">
    <property type="entry name" value="Insect_cuticle"/>
</dbReference>
<feature type="transmembrane region" description="Helical" evidence="4">
    <location>
        <begin position="230"/>
        <end position="253"/>
    </location>
</feature>
<keyword evidence="4" id="KW-0812">Transmembrane</keyword>
<evidence type="ECO:0000313" key="5">
    <source>
        <dbReference type="EMBL" id="CAD7424941.1"/>
    </source>
</evidence>
<keyword evidence="4" id="KW-1133">Transmembrane helix</keyword>
<organism evidence="5">
    <name type="scientific">Timema monikensis</name>
    <dbReference type="NCBI Taxonomy" id="170555"/>
    <lineage>
        <taxon>Eukaryota</taxon>
        <taxon>Metazoa</taxon>
        <taxon>Ecdysozoa</taxon>
        <taxon>Arthropoda</taxon>
        <taxon>Hexapoda</taxon>
        <taxon>Insecta</taxon>
        <taxon>Pterygota</taxon>
        <taxon>Neoptera</taxon>
        <taxon>Polyneoptera</taxon>
        <taxon>Phasmatodea</taxon>
        <taxon>Timematodea</taxon>
        <taxon>Timematoidea</taxon>
        <taxon>Timematidae</taxon>
        <taxon>Timema</taxon>
    </lineage>
</organism>
<keyword evidence="1 2" id="KW-0193">Cuticle</keyword>
<dbReference type="InterPro" id="IPR050468">
    <property type="entry name" value="Cuticle_Struct_Prot"/>
</dbReference>
<feature type="transmembrane region" description="Helical" evidence="4">
    <location>
        <begin position="204"/>
        <end position="224"/>
    </location>
</feature>
<feature type="compositionally biased region" description="Polar residues" evidence="3">
    <location>
        <begin position="147"/>
        <end position="181"/>
    </location>
</feature>
<accession>A0A7R9E066</accession>
<dbReference type="GO" id="GO:0062129">
    <property type="term" value="C:chitin-based extracellular matrix"/>
    <property type="evidence" value="ECO:0007669"/>
    <property type="project" value="TreeGrafter"/>
</dbReference>
<name>A0A7R9E066_9NEOP</name>
<dbReference type="PROSITE" id="PS00233">
    <property type="entry name" value="CHIT_BIND_RR_1"/>
    <property type="match status" value="1"/>
</dbReference>
<feature type="compositionally biased region" description="Low complexity" evidence="3">
    <location>
        <begin position="68"/>
        <end position="79"/>
    </location>
</feature>
<dbReference type="InterPro" id="IPR031311">
    <property type="entry name" value="CHIT_BIND_RR_consensus"/>
</dbReference>
<feature type="region of interest" description="Disordered" evidence="3">
    <location>
        <begin position="43"/>
        <end position="83"/>
    </location>
</feature>
<evidence type="ECO:0000256" key="2">
    <source>
        <dbReference type="PROSITE-ProRule" id="PRU00497"/>
    </source>
</evidence>
<evidence type="ECO:0000256" key="3">
    <source>
        <dbReference type="SAM" id="MobiDB-lite"/>
    </source>
</evidence>
<dbReference type="PANTHER" id="PTHR10380:SF241">
    <property type="entry name" value="CUTICULAR PROTEIN 47EG-RELATED"/>
    <property type="match status" value="1"/>
</dbReference>
<proteinExistence type="predicted"/>
<dbReference type="GO" id="GO:0008010">
    <property type="term" value="F:structural constituent of chitin-based larval cuticle"/>
    <property type="evidence" value="ECO:0007669"/>
    <property type="project" value="TreeGrafter"/>
</dbReference>
<feature type="compositionally biased region" description="Polar residues" evidence="3">
    <location>
        <begin position="43"/>
        <end position="59"/>
    </location>
</feature>
<feature type="region of interest" description="Disordered" evidence="3">
    <location>
        <begin position="147"/>
        <end position="196"/>
    </location>
</feature>
<keyword evidence="4" id="KW-0472">Membrane</keyword>
<dbReference type="EMBL" id="OB792859">
    <property type="protein sequence ID" value="CAD7424941.1"/>
    <property type="molecule type" value="Genomic_DNA"/>
</dbReference>
<evidence type="ECO:0000256" key="1">
    <source>
        <dbReference type="ARBA" id="ARBA00022460"/>
    </source>
</evidence>
<protein>
    <submittedName>
        <fullName evidence="5">Uncharacterized protein</fullName>
    </submittedName>
</protein>
<dbReference type="Pfam" id="PF00379">
    <property type="entry name" value="Chitin_bind_4"/>
    <property type="match status" value="1"/>
</dbReference>